<evidence type="ECO:0000313" key="24">
    <source>
        <dbReference type="Proteomes" id="UP001283361"/>
    </source>
</evidence>
<evidence type="ECO:0000256" key="11">
    <source>
        <dbReference type="ARBA" id="ARBA00048008"/>
    </source>
</evidence>
<dbReference type="InterPro" id="IPR020904">
    <property type="entry name" value="Sc_DH/Rdtase_CS"/>
</dbReference>
<sequence length="274" mass="29976">MSETLKTKNVFLTGGAQGLGKSYLDGLLAKGARVVFSDIDPTAGAATEQELAEKYGKDNVRFLQCDVTDGSKFEAAFQTGVDHLGYVDLMVNNAGIMNESVWEKMIQLNYTGVVRGTLLAYEHMRKDKGGRGGRIVNISSEFGLQDSFMTPIYCGTKHAVRAFTSSLAMAPDVKQLGLEYGVLCPGPADTDLIRKIDQTRIRHVNLVSSEGMAKVLSPVERIQTAFMKLVQLDDMNGAILYVPRDQMNFCKMERVNLGENWPVAEEAATSSDSS</sequence>
<dbReference type="SUPFAM" id="SSF51735">
    <property type="entry name" value="NAD(P)-binding Rossmann-fold domains"/>
    <property type="match status" value="1"/>
</dbReference>
<keyword evidence="2" id="KW-0560">Oxidoreductase</keyword>
<dbReference type="InterPro" id="IPR036291">
    <property type="entry name" value="NAD(P)-bd_dom_sf"/>
</dbReference>
<dbReference type="PROSITE" id="PS00061">
    <property type="entry name" value="ADH_SHORT"/>
    <property type="match status" value="1"/>
</dbReference>
<evidence type="ECO:0000256" key="9">
    <source>
        <dbReference type="ARBA" id="ARBA00047325"/>
    </source>
</evidence>
<comment type="catalytic activity">
    <reaction evidence="13">
        <text>(11R)-hydroxy-(5Z,8Z,12E,14Z)-eicosatetraenoate + NAD(+) = 11-oxo-(5Z,8Z,12E,14Z)-eicosatetraenoate + NADH + H(+)</text>
        <dbReference type="Rhea" id="RHEA:48640"/>
        <dbReference type="ChEBI" id="CHEBI:15378"/>
        <dbReference type="ChEBI" id="CHEBI:57540"/>
        <dbReference type="ChEBI" id="CHEBI:57945"/>
        <dbReference type="ChEBI" id="CHEBI:78836"/>
        <dbReference type="ChEBI" id="CHEBI:90697"/>
    </reaction>
    <physiologicalReaction direction="left-to-right" evidence="13">
        <dbReference type="Rhea" id="RHEA:48641"/>
    </physiologicalReaction>
</comment>
<dbReference type="GO" id="GO:0047034">
    <property type="term" value="F:15-hydroxyicosatetraenoate dehydrogenase activity"/>
    <property type="evidence" value="ECO:0007669"/>
    <property type="project" value="UniProtKB-EC"/>
</dbReference>
<evidence type="ECO:0000256" key="1">
    <source>
        <dbReference type="ARBA" id="ARBA00006484"/>
    </source>
</evidence>
<comment type="catalytic activity">
    <reaction evidence="12">
        <text>15-oxo-(5S,6R)-dihydroxy-(7E,9E,11Z)-eicosatrienoate + NADH + H(+) = (5S,6R,15S)-trihydroxy-(7E,9E,11Z)-eicosatrienoate + NAD(+)</text>
        <dbReference type="Rhea" id="RHEA:41596"/>
        <dbReference type="ChEBI" id="CHEBI:15378"/>
        <dbReference type="ChEBI" id="CHEBI:57540"/>
        <dbReference type="ChEBI" id="CHEBI:57945"/>
        <dbReference type="ChEBI" id="CHEBI:78325"/>
        <dbReference type="ChEBI" id="CHEBI:78329"/>
    </reaction>
    <physiologicalReaction direction="left-to-right" evidence="12">
        <dbReference type="Rhea" id="RHEA:41597"/>
    </physiologicalReaction>
</comment>
<evidence type="ECO:0000256" key="6">
    <source>
        <dbReference type="ARBA" id="ARBA00041812"/>
    </source>
</evidence>
<evidence type="ECO:0000256" key="16">
    <source>
        <dbReference type="ARBA" id="ARBA00048535"/>
    </source>
</evidence>
<dbReference type="PRINTS" id="PR01167">
    <property type="entry name" value="INSADHFAMILY"/>
</dbReference>
<evidence type="ECO:0000256" key="22">
    <source>
        <dbReference type="RuleBase" id="RU000363"/>
    </source>
</evidence>
<dbReference type="PRINTS" id="PR00080">
    <property type="entry name" value="SDRFAMILY"/>
</dbReference>
<gene>
    <name evidence="23" type="ORF">RRG08_066391</name>
</gene>
<comment type="catalytic activity">
    <reaction evidence="9">
        <text>prostaglandin E1 + NAD(+) = 15-oxoprostaglandin E1 + NADH + H(+)</text>
        <dbReference type="Rhea" id="RHEA:16477"/>
        <dbReference type="ChEBI" id="CHEBI:15378"/>
        <dbReference type="ChEBI" id="CHEBI:57397"/>
        <dbReference type="ChEBI" id="CHEBI:57401"/>
        <dbReference type="ChEBI" id="CHEBI:57540"/>
        <dbReference type="ChEBI" id="CHEBI:57945"/>
    </reaction>
    <physiologicalReaction direction="left-to-right" evidence="9">
        <dbReference type="Rhea" id="RHEA:16478"/>
    </physiologicalReaction>
</comment>
<comment type="catalytic activity">
    <reaction evidence="16">
        <text>lipoxin A4 + NAD(+) = 15-oxo-(5S,6R)-dihydroxy-(7E,9E,11Z,13E)-eicosatetraenoate + NADH + H(+)</text>
        <dbReference type="Rhea" id="RHEA:41572"/>
        <dbReference type="ChEBI" id="CHEBI:15378"/>
        <dbReference type="ChEBI" id="CHEBI:57540"/>
        <dbReference type="ChEBI" id="CHEBI:57945"/>
        <dbReference type="ChEBI" id="CHEBI:67026"/>
        <dbReference type="ChEBI" id="CHEBI:78311"/>
    </reaction>
    <physiologicalReaction direction="left-to-right" evidence="16">
        <dbReference type="Rhea" id="RHEA:41573"/>
    </physiologicalReaction>
</comment>
<dbReference type="PANTHER" id="PTHR44229">
    <property type="entry name" value="15-HYDROXYPROSTAGLANDIN DEHYDROGENASE [NAD(+)]"/>
    <property type="match status" value="1"/>
</dbReference>
<keyword evidence="24" id="KW-1185">Reference proteome</keyword>
<evidence type="ECO:0000313" key="23">
    <source>
        <dbReference type="EMBL" id="KAK3756275.1"/>
    </source>
</evidence>
<dbReference type="InterPro" id="IPR002347">
    <property type="entry name" value="SDR_fam"/>
</dbReference>
<evidence type="ECO:0000256" key="13">
    <source>
        <dbReference type="ARBA" id="ARBA00048144"/>
    </source>
</evidence>
<accession>A0AAE0YSK5</accession>
<dbReference type="EMBL" id="JAWDGP010005527">
    <property type="protein sequence ID" value="KAK3756275.1"/>
    <property type="molecule type" value="Genomic_DNA"/>
</dbReference>
<comment type="catalytic activity">
    <reaction evidence="10">
        <text>resolvin D1 + NAD(+) = 8-oxoresolvin D1 + NADH + H(+)</text>
        <dbReference type="Rhea" id="RHEA:50124"/>
        <dbReference type="ChEBI" id="CHEBI:15378"/>
        <dbReference type="ChEBI" id="CHEBI:57540"/>
        <dbReference type="ChEBI" id="CHEBI:57945"/>
        <dbReference type="ChEBI" id="CHEBI:132079"/>
        <dbReference type="ChEBI" id="CHEBI:132080"/>
    </reaction>
    <physiologicalReaction direction="left-to-right" evidence="10">
        <dbReference type="Rhea" id="RHEA:50125"/>
    </physiologicalReaction>
</comment>
<evidence type="ECO:0000256" key="18">
    <source>
        <dbReference type="ARBA" id="ARBA00048739"/>
    </source>
</evidence>
<evidence type="ECO:0000256" key="4">
    <source>
        <dbReference type="ARBA" id="ARBA00039060"/>
    </source>
</evidence>
<dbReference type="AlphaFoldDB" id="A0AAE0YSK5"/>
<dbReference type="Gene3D" id="3.40.50.720">
    <property type="entry name" value="NAD(P)-binding Rossmann-like Domain"/>
    <property type="match status" value="1"/>
</dbReference>
<evidence type="ECO:0000256" key="12">
    <source>
        <dbReference type="ARBA" id="ARBA00048140"/>
    </source>
</evidence>
<dbReference type="GO" id="GO:0016404">
    <property type="term" value="F:15-hydroxyprostaglandin dehydrogenase (NAD+) activity"/>
    <property type="evidence" value="ECO:0007669"/>
    <property type="project" value="UniProtKB-EC"/>
</dbReference>
<dbReference type="EC" id="1.1.1.141" evidence="3"/>
<comment type="catalytic activity">
    <reaction evidence="14">
        <text>resolvin D1 + NAD(+) = 17-oxoresolvin D1 + NADH + H(+)</text>
        <dbReference type="Rhea" id="RHEA:50128"/>
        <dbReference type="ChEBI" id="CHEBI:15378"/>
        <dbReference type="ChEBI" id="CHEBI:57540"/>
        <dbReference type="ChEBI" id="CHEBI:57945"/>
        <dbReference type="ChEBI" id="CHEBI:132079"/>
        <dbReference type="ChEBI" id="CHEBI:132081"/>
    </reaction>
    <physiologicalReaction direction="left-to-right" evidence="14">
        <dbReference type="Rhea" id="RHEA:50129"/>
    </physiologicalReaction>
</comment>
<evidence type="ECO:0000256" key="17">
    <source>
        <dbReference type="ARBA" id="ARBA00048611"/>
    </source>
</evidence>
<dbReference type="PANTHER" id="PTHR44229:SF4">
    <property type="entry name" value="15-HYDROXYPROSTAGLANDIN DEHYDROGENASE [NAD(+)]"/>
    <property type="match status" value="1"/>
</dbReference>
<evidence type="ECO:0000256" key="2">
    <source>
        <dbReference type="ARBA" id="ARBA00023002"/>
    </source>
</evidence>
<dbReference type="EC" id="1.1.1.232" evidence="4"/>
<evidence type="ECO:0000256" key="20">
    <source>
        <dbReference type="ARBA" id="ARBA00049151"/>
    </source>
</evidence>
<evidence type="ECO:0000256" key="15">
    <source>
        <dbReference type="ARBA" id="ARBA00048393"/>
    </source>
</evidence>
<reference evidence="23" key="1">
    <citation type="journal article" date="2023" name="G3 (Bethesda)">
        <title>A reference genome for the long-term kleptoplast-retaining sea slug Elysia crispata morphotype clarki.</title>
        <authorList>
            <person name="Eastman K.E."/>
            <person name="Pendleton A.L."/>
            <person name="Shaikh M.A."/>
            <person name="Suttiyut T."/>
            <person name="Ogas R."/>
            <person name="Tomko P."/>
            <person name="Gavelis G."/>
            <person name="Widhalm J.R."/>
            <person name="Wisecaver J.H."/>
        </authorList>
    </citation>
    <scope>NUCLEOTIDE SEQUENCE</scope>
    <source>
        <strain evidence="23">ECLA1</strain>
    </source>
</reference>
<name>A0AAE0YSK5_9GAST</name>
<comment type="catalytic activity">
    <reaction evidence="20">
        <text>(15S)-hydroxy-(5Z,8Z,11Z,13E)-eicosatetraenoate + NAD(+) = 15-oxo-(5Z,8Z,11Z,13E)-eicosatetraenoate + NADH + H(+)</text>
        <dbReference type="Rhea" id="RHEA:23260"/>
        <dbReference type="ChEBI" id="CHEBI:15378"/>
        <dbReference type="ChEBI" id="CHEBI:57409"/>
        <dbReference type="ChEBI" id="CHEBI:57410"/>
        <dbReference type="ChEBI" id="CHEBI:57540"/>
        <dbReference type="ChEBI" id="CHEBI:57945"/>
        <dbReference type="EC" id="1.1.1.232"/>
    </reaction>
    <physiologicalReaction direction="left-to-right" evidence="20">
        <dbReference type="Rhea" id="RHEA:23261"/>
    </physiologicalReaction>
</comment>
<evidence type="ECO:0000256" key="8">
    <source>
        <dbReference type="ARBA" id="ARBA00045705"/>
    </source>
</evidence>
<evidence type="ECO:0000256" key="10">
    <source>
        <dbReference type="ARBA" id="ARBA00047672"/>
    </source>
</evidence>
<comment type="catalytic activity">
    <reaction evidence="21">
        <text>resolvin E1 + NAD(+) = 18-oxo-resolvin E1 + NADH + H(+)</text>
        <dbReference type="Rhea" id="RHEA:49244"/>
        <dbReference type="ChEBI" id="CHEBI:15378"/>
        <dbReference type="ChEBI" id="CHEBI:57540"/>
        <dbReference type="ChEBI" id="CHEBI:57945"/>
        <dbReference type="ChEBI" id="CHEBI:91000"/>
        <dbReference type="ChEBI" id="CHEBI:91001"/>
    </reaction>
    <physiologicalReaction direction="left-to-right" evidence="21">
        <dbReference type="Rhea" id="RHEA:49245"/>
    </physiologicalReaction>
</comment>
<comment type="catalytic activity">
    <reaction evidence="15">
        <text>resolvin D2 + NAD(+) = 7-oxoresolvin D2 + NADH + H(+)</text>
        <dbReference type="Rhea" id="RHEA:53584"/>
        <dbReference type="ChEBI" id="CHEBI:15378"/>
        <dbReference type="ChEBI" id="CHEBI:57540"/>
        <dbReference type="ChEBI" id="CHEBI:57945"/>
        <dbReference type="ChEBI" id="CHEBI:133367"/>
        <dbReference type="ChEBI" id="CHEBI:137497"/>
    </reaction>
    <physiologicalReaction direction="left-to-right" evidence="15">
        <dbReference type="Rhea" id="RHEA:53585"/>
    </physiologicalReaction>
</comment>
<evidence type="ECO:0000256" key="14">
    <source>
        <dbReference type="ARBA" id="ARBA00048170"/>
    </source>
</evidence>
<evidence type="ECO:0000256" key="3">
    <source>
        <dbReference type="ARBA" id="ARBA00038968"/>
    </source>
</evidence>
<evidence type="ECO:0000256" key="5">
    <source>
        <dbReference type="ARBA" id="ARBA00040276"/>
    </source>
</evidence>
<proteinExistence type="inferred from homology"/>
<comment type="catalytic activity">
    <reaction evidence="17">
        <text>prostaglandin A1 + NAD(+) = 15-oxo-prostaglandin A1 + NADH + H(+)</text>
        <dbReference type="Rhea" id="RHEA:41263"/>
        <dbReference type="ChEBI" id="CHEBI:15378"/>
        <dbReference type="ChEBI" id="CHEBI:57398"/>
        <dbReference type="ChEBI" id="CHEBI:57540"/>
        <dbReference type="ChEBI" id="CHEBI:57945"/>
        <dbReference type="ChEBI" id="CHEBI:85072"/>
    </reaction>
    <physiologicalReaction direction="left-to-right" evidence="17">
        <dbReference type="Rhea" id="RHEA:41264"/>
    </physiologicalReaction>
</comment>
<comment type="catalytic activity">
    <reaction evidence="11">
        <text>14-hydroxy-(4Z,7Z,10Z,12E,16Z,19Z)-docosahexaenoate + NAD(+) = 14-oxo-(4Z,7Z,10Z,12E,16Z,19Z)-docosahexaenoate + NADH + H(+)</text>
        <dbReference type="Rhea" id="RHEA:48952"/>
        <dbReference type="ChEBI" id="CHEBI:15378"/>
        <dbReference type="ChEBI" id="CHEBI:57540"/>
        <dbReference type="ChEBI" id="CHEBI:57945"/>
        <dbReference type="ChEBI" id="CHEBI:90866"/>
        <dbReference type="ChEBI" id="CHEBI:90867"/>
    </reaction>
    <physiologicalReaction direction="left-to-right" evidence="11">
        <dbReference type="Rhea" id="RHEA:48953"/>
    </physiologicalReaction>
</comment>
<comment type="similarity">
    <text evidence="1 22">Belongs to the short-chain dehydrogenases/reductases (SDR) family.</text>
</comment>
<comment type="catalytic activity">
    <reaction evidence="19">
        <text>resolvin D2 + NAD(+) = 16-oxoresolvin D2 + NADH + H(+)</text>
        <dbReference type="Rhea" id="RHEA:53588"/>
        <dbReference type="ChEBI" id="CHEBI:15378"/>
        <dbReference type="ChEBI" id="CHEBI:57540"/>
        <dbReference type="ChEBI" id="CHEBI:57945"/>
        <dbReference type="ChEBI" id="CHEBI:133367"/>
        <dbReference type="ChEBI" id="CHEBI:137498"/>
    </reaction>
    <physiologicalReaction direction="left-to-right" evidence="19">
        <dbReference type="Rhea" id="RHEA:53589"/>
    </physiologicalReaction>
</comment>
<evidence type="ECO:0000256" key="21">
    <source>
        <dbReference type="ARBA" id="ARBA00049188"/>
    </source>
</evidence>
<evidence type="ECO:0000256" key="7">
    <source>
        <dbReference type="ARBA" id="ARBA00042026"/>
    </source>
</evidence>
<protein>
    <recommendedName>
        <fullName evidence="5">15-hydroxyprostaglandin dehydrogenase [NAD(+)]</fullName>
        <ecNumber evidence="3">1.1.1.141</ecNumber>
        <ecNumber evidence="4">1.1.1.232</ecNumber>
    </recommendedName>
    <alternativeName>
        <fullName evidence="7">Eicosanoid/docosanoid dehydrogenase [NAD(+)]</fullName>
    </alternativeName>
    <alternativeName>
        <fullName evidence="6">Prostaglandin dehydrogenase 1</fullName>
    </alternativeName>
</protein>
<comment type="catalytic activity">
    <reaction evidence="18">
        <text>prostaglandin E2 + NAD(+) = 15-oxoprostaglandin E2 + NADH + H(+)</text>
        <dbReference type="Rhea" id="RHEA:11876"/>
        <dbReference type="ChEBI" id="CHEBI:15378"/>
        <dbReference type="ChEBI" id="CHEBI:57400"/>
        <dbReference type="ChEBI" id="CHEBI:57540"/>
        <dbReference type="ChEBI" id="CHEBI:57945"/>
        <dbReference type="ChEBI" id="CHEBI:606564"/>
        <dbReference type="EC" id="1.1.1.141"/>
    </reaction>
    <physiologicalReaction direction="left-to-right" evidence="18">
        <dbReference type="Rhea" id="RHEA:11877"/>
    </physiologicalReaction>
</comment>
<dbReference type="GO" id="GO:0005737">
    <property type="term" value="C:cytoplasm"/>
    <property type="evidence" value="ECO:0007669"/>
    <property type="project" value="TreeGrafter"/>
</dbReference>
<dbReference type="Pfam" id="PF00106">
    <property type="entry name" value="adh_short"/>
    <property type="match status" value="1"/>
</dbReference>
<comment type="function">
    <text evidence="8">Catalyzes the NAD-dependent dehydrogenation (oxidation) of a broad array of hydroxylated polyunsaturated fatty acids (mainly eicosanoids and docosanoids, including prostaglandins, lipoxins and resolvins), yielding their corresponding keto (oxo) metabolites. Decreases the levels of the pro-proliferative prostaglandins such as prostaglandin E2 (whose activity is increased in cancer because of an increase in the expression of cyclooxygenase 2) and generates oxo-fatty acid products that can profoundly influence cell function by abrogating pro-inflammatory cytokine expression. Converts resolvins E1, D1 and D2 to their oxo products, which represents a mode of resolvin inactivation. Resolvin E1 plays important roles during the resolution phase of acute inflammation, while resolvins D1 and D2 have a unique role in obesity-induced adipose inflammation.</text>
</comment>
<comment type="caution">
    <text evidence="23">The sequence shown here is derived from an EMBL/GenBank/DDBJ whole genome shotgun (WGS) entry which is preliminary data.</text>
</comment>
<dbReference type="Proteomes" id="UP001283361">
    <property type="component" value="Unassembled WGS sequence"/>
</dbReference>
<evidence type="ECO:0000256" key="19">
    <source>
        <dbReference type="ARBA" id="ARBA00048921"/>
    </source>
</evidence>
<organism evidence="23 24">
    <name type="scientific">Elysia crispata</name>
    <name type="common">lettuce slug</name>
    <dbReference type="NCBI Taxonomy" id="231223"/>
    <lineage>
        <taxon>Eukaryota</taxon>
        <taxon>Metazoa</taxon>
        <taxon>Spiralia</taxon>
        <taxon>Lophotrochozoa</taxon>
        <taxon>Mollusca</taxon>
        <taxon>Gastropoda</taxon>
        <taxon>Heterobranchia</taxon>
        <taxon>Euthyneura</taxon>
        <taxon>Panpulmonata</taxon>
        <taxon>Sacoglossa</taxon>
        <taxon>Placobranchoidea</taxon>
        <taxon>Plakobranchidae</taxon>
        <taxon>Elysia</taxon>
    </lineage>
</organism>